<evidence type="ECO:0000313" key="1">
    <source>
        <dbReference type="EMBL" id="NYJ77094.1"/>
    </source>
</evidence>
<comment type="caution">
    <text evidence="1">The sequence shown here is derived from an EMBL/GenBank/DDBJ whole genome shotgun (WGS) entry which is preliminary data.</text>
</comment>
<reference evidence="1 2" key="1">
    <citation type="submission" date="2020-07" db="EMBL/GenBank/DDBJ databases">
        <title>Sequencing the genomes of 1000 actinobacteria strains.</title>
        <authorList>
            <person name="Klenk H.-P."/>
        </authorList>
    </citation>
    <scope>NUCLEOTIDE SEQUENCE [LARGE SCALE GENOMIC DNA]</scope>
    <source>
        <strain evidence="1 2">DSM 15475</strain>
    </source>
</reference>
<sequence length="29" mass="2992">MALSNAQLLQSAGERLCGEHLPAAAGVQR</sequence>
<accession>A0A7Z0GKI1</accession>
<dbReference type="EMBL" id="JACCFY010000001">
    <property type="protein sequence ID" value="NYJ77094.1"/>
    <property type="molecule type" value="Genomic_DNA"/>
</dbReference>
<protein>
    <submittedName>
        <fullName evidence="1">Uncharacterized protein</fullName>
    </submittedName>
</protein>
<proteinExistence type="predicted"/>
<gene>
    <name evidence="1" type="ORF">HNR09_000505</name>
</gene>
<dbReference type="AlphaFoldDB" id="A0A7Z0GKI1"/>
<evidence type="ECO:0000313" key="2">
    <source>
        <dbReference type="Proteomes" id="UP000535437"/>
    </source>
</evidence>
<keyword evidence="2" id="KW-1185">Reference proteome</keyword>
<organism evidence="1 2">
    <name type="scientific">Nesterenkonia xinjiangensis</name>
    <dbReference type="NCBI Taxonomy" id="225327"/>
    <lineage>
        <taxon>Bacteria</taxon>
        <taxon>Bacillati</taxon>
        <taxon>Actinomycetota</taxon>
        <taxon>Actinomycetes</taxon>
        <taxon>Micrococcales</taxon>
        <taxon>Micrococcaceae</taxon>
        <taxon>Nesterenkonia</taxon>
    </lineage>
</organism>
<dbReference type="Proteomes" id="UP000535437">
    <property type="component" value="Unassembled WGS sequence"/>
</dbReference>
<name>A0A7Z0GKI1_9MICC</name>